<name>A0A165NQ25_EXIGL</name>
<gene>
    <name evidence="1" type="ORF">EXIGLDRAFT_693819</name>
</gene>
<evidence type="ECO:0000313" key="1">
    <source>
        <dbReference type="EMBL" id="KZW01057.1"/>
    </source>
</evidence>
<dbReference type="InParanoid" id="A0A165NQ25"/>
<reference evidence="1 2" key="1">
    <citation type="journal article" date="2016" name="Mol. Biol. Evol.">
        <title>Comparative Genomics of Early-Diverging Mushroom-Forming Fungi Provides Insights into the Origins of Lignocellulose Decay Capabilities.</title>
        <authorList>
            <person name="Nagy L.G."/>
            <person name="Riley R."/>
            <person name="Tritt A."/>
            <person name="Adam C."/>
            <person name="Daum C."/>
            <person name="Floudas D."/>
            <person name="Sun H."/>
            <person name="Yadav J.S."/>
            <person name="Pangilinan J."/>
            <person name="Larsson K.H."/>
            <person name="Matsuura K."/>
            <person name="Barry K."/>
            <person name="Labutti K."/>
            <person name="Kuo R."/>
            <person name="Ohm R.A."/>
            <person name="Bhattacharya S.S."/>
            <person name="Shirouzu T."/>
            <person name="Yoshinaga Y."/>
            <person name="Martin F.M."/>
            <person name="Grigoriev I.V."/>
            <person name="Hibbett D.S."/>
        </authorList>
    </citation>
    <scope>NUCLEOTIDE SEQUENCE [LARGE SCALE GENOMIC DNA]</scope>
    <source>
        <strain evidence="1 2">HHB12029</strain>
    </source>
</reference>
<evidence type="ECO:0000313" key="2">
    <source>
        <dbReference type="Proteomes" id="UP000077266"/>
    </source>
</evidence>
<proteinExistence type="predicted"/>
<dbReference type="Proteomes" id="UP000077266">
    <property type="component" value="Unassembled WGS sequence"/>
</dbReference>
<sequence length="125" mass="14213">MPLSFSKSTKCFKPASGNVVPPQMTEQFLNSAQLARVEFMERDLRAMFAEDNVAIAAYATQSEPTRDFMMQCWVGLDIRLVRELEHVAELAAILGDDIYADREELLAHCDKVALVVLELERRTDY</sequence>
<dbReference type="AlphaFoldDB" id="A0A165NQ25"/>
<keyword evidence="2" id="KW-1185">Reference proteome</keyword>
<protein>
    <submittedName>
        <fullName evidence="1">Uncharacterized protein</fullName>
    </submittedName>
</protein>
<organism evidence="1 2">
    <name type="scientific">Exidia glandulosa HHB12029</name>
    <dbReference type="NCBI Taxonomy" id="1314781"/>
    <lineage>
        <taxon>Eukaryota</taxon>
        <taxon>Fungi</taxon>
        <taxon>Dikarya</taxon>
        <taxon>Basidiomycota</taxon>
        <taxon>Agaricomycotina</taxon>
        <taxon>Agaricomycetes</taxon>
        <taxon>Auriculariales</taxon>
        <taxon>Exidiaceae</taxon>
        <taxon>Exidia</taxon>
    </lineage>
</organism>
<accession>A0A165NQ25</accession>
<dbReference type="EMBL" id="KV425896">
    <property type="protein sequence ID" value="KZW01057.1"/>
    <property type="molecule type" value="Genomic_DNA"/>
</dbReference>